<accession>W5Y0R4</accession>
<organism evidence="1 2">
    <name type="scientific">Corynebacterium vitaeruminis DSM 20294</name>
    <dbReference type="NCBI Taxonomy" id="1224164"/>
    <lineage>
        <taxon>Bacteria</taxon>
        <taxon>Bacillati</taxon>
        <taxon>Actinomycetota</taxon>
        <taxon>Actinomycetes</taxon>
        <taxon>Mycobacteriales</taxon>
        <taxon>Corynebacteriaceae</taxon>
        <taxon>Corynebacterium</taxon>
    </lineage>
</organism>
<proteinExistence type="predicted"/>
<evidence type="ECO:0000313" key="1">
    <source>
        <dbReference type="EMBL" id="AHI22846.1"/>
    </source>
</evidence>
<dbReference type="PATRIC" id="fig|1224164.3.peg.1465"/>
<protein>
    <submittedName>
        <fullName evidence="1">Uncharacterized protein</fullName>
    </submittedName>
</protein>
<gene>
    <name evidence="1" type="ORF">B843_07305</name>
</gene>
<sequence>MIDAWNSQLIHGRPWMDGTSIAGSSAREHMVRLFSAYNYAIKSGIL</sequence>
<dbReference type="HOGENOM" id="CLU_3182648_0_0_11"/>
<dbReference type="EMBL" id="CP004353">
    <property type="protein sequence ID" value="AHI22846.1"/>
    <property type="molecule type" value="Genomic_DNA"/>
</dbReference>
<reference evidence="1 2" key="1">
    <citation type="submission" date="2013-02" db="EMBL/GenBank/DDBJ databases">
        <title>The complete genome sequence of Corynebacterium vitaeruminis DSM 20294.</title>
        <authorList>
            <person name="Ruckert C."/>
            <person name="Albersmeier A."/>
            <person name="Kalinowski J."/>
        </authorList>
    </citation>
    <scope>NUCLEOTIDE SEQUENCE [LARGE SCALE GENOMIC DNA]</scope>
    <source>
        <strain evidence="2">ATCC 10234</strain>
    </source>
</reference>
<name>W5Y0R4_9CORY</name>
<dbReference type="KEGG" id="cvt:B843_07305"/>
<evidence type="ECO:0000313" key="2">
    <source>
        <dbReference type="Proteomes" id="UP000019222"/>
    </source>
</evidence>
<keyword evidence="2" id="KW-1185">Reference proteome</keyword>
<dbReference type="AlphaFoldDB" id="W5Y0R4"/>
<dbReference type="Proteomes" id="UP000019222">
    <property type="component" value="Chromosome"/>
</dbReference>